<evidence type="ECO:0000256" key="5">
    <source>
        <dbReference type="ARBA" id="ARBA00022729"/>
    </source>
</evidence>
<keyword evidence="4" id="KW-0406">Ion transport</keyword>
<organism evidence="8 9">
    <name type="scientific">Thioclava kandeliae</name>
    <dbReference type="NCBI Taxonomy" id="3070818"/>
    <lineage>
        <taxon>Bacteria</taxon>
        <taxon>Pseudomonadati</taxon>
        <taxon>Pseudomonadota</taxon>
        <taxon>Alphaproteobacteria</taxon>
        <taxon>Rhodobacterales</taxon>
        <taxon>Paracoccaceae</taxon>
        <taxon>Thioclava</taxon>
    </lineage>
</organism>
<dbReference type="EMBL" id="JAYWLC010000013">
    <property type="protein sequence ID" value="MER5173003.1"/>
    <property type="molecule type" value="Genomic_DNA"/>
</dbReference>
<keyword evidence="9" id="KW-1185">Reference proteome</keyword>
<dbReference type="InterPro" id="IPR002491">
    <property type="entry name" value="ABC_transptr_periplasmic_BD"/>
</dbReference>
<dbReference type="PROSITE" id="PS50983">
    <property type="entry name" value="FE_B12_PBP"/>
    <property type="match status" value="1"/>
</dbReference>
<accession>A0ABV1SJC4</accession>
<proteinExistence type="inferred from homology"/>
<dbReference type="RefSeq" id="WP_349295037.1">
    <property type="nucleotide sequence ID" value="NZ_JAYWLC010000013.1"/>
</dbReference>
<name>A0ABV1SJC4_9RHOB</name>
<dbReference type="InterPro" id="IPR051313">
    <property type="entry name" value="Bact_iron-sidero_bind"/>
</dbReference>
<comment type="subcellular location">
    <subcellularLocation>
        <location evidence="1">Cell envelope</location>
    </subcellularLocation>
</comment>
<keyword evidence="3" id="KW-0813">Transport</keyword>
<dbReference type="PANTHER" id="PTHR30532">
    <property type="entry name" value="IRON III DICITRATE-BINDING PERIPLASMIC PROTEIN"/>
    <property type="match status" value="1"/>
</dbReference>
<evidence type="ECO:0000256" key="1">
    <source>
        <dbReference type="ARBA" id="ARBA00004196"/>
    </source>
</evidence>
<evidence type="ECO:0000256" key="2">
    <source>
        <dbReference type="ARBA" id="ARBA00008814"/>
    </source>
</evidence>
<evidence type="ECO:0000256" key="6">
    <source>
        <dbReference type="SAM" id="SignalP"/>
    </source>
</evidence>
<dbReference type="Pfam" id="PF01497">
    <property type="entry name" value="Peripla_BP_2"/>
    <property type="match status" value="1"/>
</dbReference>
<dbReference type="Gene3D" id="3.40.50.1980">
    <property type="entry name" value="Nitrogenase molybdenum iron protein domain"/>
    <property type="match status" value="2"/>
</dbReference>
<evidence type="ECO:0000313" key="9">
    <source>
        <dbReference type="Proteomes" id="UP001438953"/>
    </source>
</evidence>
<feature type="signal peptide" evidence="6">
    <location>
        <begin position="1"/>
        <end position="19"/>
    </location>
</feature>
<dbReference type="Proteomes" id="UP001438953">
    <property type="component" value="Unassembled WGS sequence"/>
</dbReference>
<feature type="domain" description="Fe/B12 periplasmic-binding" evidence="7">
    <location>
        <begin position="41"/>
        <end position="310"/>
    </location>
</feature>
<sequence>MLRLVLTVLICLLPLCGQAQDYPREVTHRLGVTRIDHAPERIVTIGYHEQDFLYALGIAPVGVHEWFGNKPYASWVWADEPRRALGGRPAVQYGYEIDIEWVYAQKPDLIIASFYNLSPSLYHALSQIAPVITGPAGEDVWSVPWTDELRLIARATAREPQAEAVIARIENRISRMAQANPAFRGQQATTGFYASDHFVGYDGRSGANALLQQLGFVQPPVFDALAQSTGQFSVSRERIDLFDRDVVLWLVDPASADAIRQMPLYRATRLARDGRAIWADPDLAAALSFMTPLSIPYALDRLEPLLQAATRQRDPGP</sequence>
<evidence type="ECO:0000256" key="3">
    <source>
        <dbReference type="ARBA" id="ARBA00022448"/>
    </source>
</evidence>
<comment type="caution">
    <text evidence="8">The sequence shown here is derived from an EMBL/GenBank/DDBJ whole genome shotgun (WGS) entry which is preliminary data.</text>
</comment>
<reference evidence="8 9" key="1">
    <citation type="submission" date="2024-06" db="EMBL/GenBank/DDBJ databases">
        <title>Thioclava kandeliae sp. nov. from a rhizosphere soil sample of Kandelia candel in a mangrove.</title>
        <authorList>
            <person name="Mu T."/>
        </authorList>
    </citation>
    <scope>NUCLEOTIDE SEQUENCE [LARGE SCALE GENOMIC DNA]</scope>
    <source>
        <strain evidence="8 9">CPCC 100088</strain>
    </source>
</reference>
<evidence type="ECO:0000256" key="4">
    <source>
        <dbReference type="ARBA" id="ARBA00022496"/>
    </source>
</evidence>
<dbReference type="PANTHER" id="PTHR30532:SF24">
    <property type="entry name" value="FERRIC ENTEROBACTIN-BINDING PERIPLASMIC PROTEIN FEPB"/>
    <property type="match status" value="1"/>
</dbReference>
<keyword evidence="4" id="KW-0410">Iron transport</keyword>
<evidence type="ECO:0000259" key="7">
    <source>
        <dbReference type="PROSITE" id="PS50983"/>
    </source>
</evidence>
<gene>
    <name evidence="8" type="ORF">VSX56_14585</name>
</gene>
<keyword evidence="5 6" id="KW-0732">Signal</keyword>
<protein>
    <submittedName>
        <fullName evidence="8">ABC transporter substrate-binding protein</fullName>
    </submittedName>
</protein>
<feature type="chain" id="PRO_5047497528" evidence="6">
    <location>
        <begin position="20"/>
        <end position="317"/>
    </location>
</feature>
<keyword evidence="4" id="KW-0408">Iron</keyword>
<evidence type="ECO:0000313" key="8">
    <source>
        <dbReference type="EMBL" id="MER5173003.1"/>
    </source>
</evidence>
<dbReference type="SUPFAM" id="SSF53807">
    <property type="entry name" value="Helical backbone' metal receptor"/>
    <property type="match status" value="1"/>
</dbReference>
<comment type="similarity">
    <text evidence="2">Belongs to the bacterial solute-binding protein 8 family.</text>
</comment>